<feature type="transmembrane region" description="Helical" evidence="1">
    <location>
        <begin position="222"/>
        <end position="240"/>
    </location>
</feature>
<keyword evidence="1" id="KW-1133">Transmembrane helix</keyword>
<proteinExistence type="predicted"/>
<evidence type="ECO:0000313" key="2">
    <source>
        <dbReference type="EMBL" id="AKF09427.1"/>
    </source>
</evidence>
<dbReference type="KEGG" id="samy:DB32_006576"/>
<evidence type="ECO:0000256" key="1">
    <source>
        <dbReference type="SAM" id="Phobius"/>
    </source>
</evidence>
<dbReference type="STRING" id="927083.DB32_006576"/>
<protein>
    <submittedName>
        <fullName evidence="2">Uncharacterized protein</fullName>
    </submittedName>
</protein>
<keyword evidence="3" id="KW-1185">Reference proteome</keyword>
<dbReference type="EMBL" id="CP011125">
    <property type="protein sequence ID" value="AKF09427.1"/>
    <property type="molecule type" value="Genomic_DNA"/>
</dbReference>
<reference evidence="2 3" key="1">
    <citation type="submission" date="2015-03" db="EMBL/GenBank/DDBJ databases">
        <title>Genome assembly of Sandaracinus amylolyticus DSM 53668.</title>
        <authorList>
            <person name="Sharma G."/>
            <person name="Subramanian S."/>
        </authorList>
    </citation>
    <scope>NUCLEOTIDE SEQUENCE [LARGE SCALE GENOMIC DNA]</scope>
    <source>
        <strain evidence="2 3">DSM 53668</strain>
    </source>
</reference>
<dbReference type="AlphaFoldDB" id="A0A0F6W7R0"/>
<dbReference type="RefSeq" id="WP_053236472.1">
    <property type="nucleotide sequence ID" value="NZ_CP011125.1"/>
</dbReference>
<name>A0A0F6W7R0_9BACT</name>
<accession>A0A0F6W7R0</accession>
<feature type="transmembrane region" description="Helical" evidence="1">
    <location>
        <begin position="196"/>
        <end position="216"/>
    </location>
</feature>
<gene>
    <name evidence="2" type="ORF">DB32_006576</name>
</gene>
<organism evidence="2 3">
    <name type="scientific">Sandaracinus amylolyticus</name>
    <dbReference type="NCBI Taxonomy" id="927083"/>
    <lineage>
        <taxon>Bacteria</taxon>
        <taxon>Pseudomonadati</taxon>
        <taxon>Myxococcota</taxon>
        <taxon>Polyangia</taxon>
        <taxon>Polyangiales</taxon>
        <taxon>Sandaracinaceae</taxon>
        <taxon>Sandaracinus</taxon>
    </lineage>
</organism>
<evidence type="ECO:0000313" key="3">
    <source>
        <dbReference type="Proteomes" id="UP000034883"/>
    </source>
</evidence>
<feature type="transmembrane region" description="Helical" evidence="1">
    <location>
        <begin position="165"/>
        <end position="184"/>
    </location>
</feature>
<keyword evidence="1" id="KW-0812">Transmembrane</keyword>
<keyword evidence="1" id="KW-0472">Membrane</keyword>
<sequence length="246" mass="25928">MIDPYVDGIAITLELSRPVSEADRDVAARLLDEWLAAYEGEPMRYRNSASDAVRGATRIVLWADRIDDPEGASAALTRAHATLDRAKRALPVVSGRVTSAEDASSADLEARLGTTPIVVQPGGDSAARFLAGLHHARTPSGLRPRIAWLAPAIIARLVARGLDGAMAALLSDGAVLVTIVALSIASRAWLTRREHVLGAAAVLAAVTHTVVALRGLDSTASLVRLVVTLAAVAWAACWLSRGREAR</sequence>
<dbReference type="Proteomes" id="UP000034883">
    <property type="component" value="Chromosome"/>
</dbReference>